<comment type="caution">
    <text evidence="1">The sequence shown here is derived from an EMBL/GenBank/DDBJ whole genome shotgun (WGS) entry which is preliminary data.</text>
</comment>
<protein>
    <submittedName>
        <fullName evidence="1">Uncharacterized protein</fullName>
    </submittedName>
</protein>
<proteinExistence type="predicted"/>
<evidence type="ECO:0000313" key="1">
    <source>
        <dbReference type="EMBL" id="HIZ15848.1"/>
    </source>
</evidence>
<name>A0A9D2DF93_9BACT</name>
<reference evidence="1" key="2">
    <citation type="submission" date="2021-04" db="EMBL/GenBank/DDBJ databases">
        <authorList>
            <person name="Gilroy R."/>
        </authorList>
    </citation>
    <scope>NUCLEOTIDE SEQUENCE</scope>
    <source>
        <strain evidence="1">ChiHjej11B10-19426</strain>
    </source>
</reference>
<dbReference type="Proteomes" id="UP000824014">
    <property type="component" value="Unassembled WGS sequence"/>
</dbReference>
<reference evidence="1" key="1">
    <citation type="journal article" date="2021" name="PeerJ">
        <title>Extensive microbial diversity within the chicken gut microbiome revealed by metagenomics and culture.</title>
        <authorList>
            <person name="Gilroy R."/>
            <person name="Ravi A."/>
            <person name="Getino M."/>
            <person name="Pursley I."/>
            <person name="Horton D.L."/>
            <person name="Alikhan N.F."/>
            <person name="Baker D."/>
            <person name="Gharbi K."/>
            <person name="Hall N."/>
            <person name="Watson M."/>
            <person name="Adriaenssens E.M."/>
            <person name="Foster-Nyarko E."/>
            <person name="Jarju S."/>
            <person name="Secka A."/>
            <person name="Antonio M."/>
            <person name="Oren A."/>
            <person name="Chaudhuri R.R."/>
            <person name="La Ragione R."/>
            <person name="Hildebrand F."/>
            <person name="Pallen M.J."/>
        </authorList>
    </citation>
    <scope>NUCLEOTIDE SEQUENCE</scope>
    <source>
        <strain evidence="1">ChiHjej11B10-19426</strain>
    </source>
</reference>
<accession>A0A9D2DF93</accession>
<evidence type="ECO:0000313" key="2">
    <source>
        <dbReference type="Proteomes" id="UP000824014"/>
    </source>
</evidence>
<dbReference type="EMBL" id="DXCC01000031">
    <property type="protein sequence ID" value="HIZ15848.1"/>
    <property type="molecule type" value="Genomic_DNA"/>
</dbReference>
<sequence>MVTGNFNSLAFFRAYYHIPASRKLAWALIVEQAQGLQKVRLGVVFCQQPHVYIDVAMRRFFTEATIGNGMLSRRVFPARRIARQDEYLYVTDNGLSAAFSKSYIRDIYFTAVYSPELMRQVLY</sequence>
<organism evidence="1 2">
    <name type="scientific">Candidatus Tidjanibacter faecipullorum</name>
    <dbReference type="NCBI Taxonomy" id="2838766"/>
    <lineage>
        <taxon>Bacteria</taxon>
        <taxon>Pseudomonadati</taxon>
        <taxon>Bacteroidota</taxon>
        <taxon>Bacteroidia</taxon>
        <taxon>Bacteroidales</taxon>
        <taxon>Rikenellaceae</taxon>
        <taxon>Tidjanibacter</taxon>
    </lineage>
</organism>
<gene>
    <name evidence="1" type="ORF">H9816_08100</name>
</gene>
<dbReference type="AlphaFoldDB" id="A0A9D2DF93"/>